<keyword evidence="1" id="KW-0812">Transmembrane</keyword>
<keyword evidence="1" id="KW-0472">Membrane</keyword>
<evidence type="ECO:0000313" key="2">
    <source>
        <dbReference type="EMBL" id="GLQ57911.1"/>
    </source>
</evidence>
<keyword evidence="1" id="KW-1133">Transmembrane helix</keyword>
<dbReference type="EMBL" id="BSNS01000024">
    <property type="protein sequence ID" value="GLQ57911.1"/>
    <property type="molecule type" value="Genomic_DNA"/>
</dbReference>
<dbReference type="Proteomes" id="UP001156691">
    <property type="component" value="Unassembled WGS sequence"/>
</dbReference>
<feature type="transmembrane region" description="Helical" evidence="1">
    <location>
        <begin position="212"/>
        <end position="233"/>
    </location>
</feature>
<feature type="transmembrane region" description="Helical" evidence="1">
    <location>
        <begin position="299"/>
        <end position="322"/>
    </location>
</feature>
<dbReference type="PANTHER" id="PTHR30199">
    <property type="entry name" value="MFS FAMILY TRANSPORTER, PREDICTED SUBSTRATE BENZOATE"/>
    <property type="match status" value="1"/>
</dbReference>
<feature type="transmembrane region" description="Helical" evidence="1">
    <location>
        <begin position="100"/>
        <end position="121"/>
    </location>
</feature>
<dbReference type="NCBIfam" id="TIGR00843">
    <property type="entry name" value="benE"/>
    <property type="match status" value="1"/>
</dbReference>
<name>A0ABQ5WDP3_9HYPH</name>
<evidence type="ECO:0000256" key="1">
    <source>
        <dbReference type="SAM" id="Phobius"/>
    </source>
</evidence>
<feature type="transmembrane region" description="Helical" evidence="1">
    <location>
        <begin position="128"/>
        <end position="152"/>
    </location>
</feature>
<feature type="transmembrane region" description="Helical" evidence="1">
    <location>
        <begin position="158"/>
        <end position="176"/>
    </location>
</feature>
<keyword evidence="3" id="KW-1185">Reference proteome</keyword>
<feature type="transmembrane region" description="Helical" evidence="1">
    <location>
        <begin position="20"/>
        <end position="43"/>
    </location>
</feature>
<reference evidence="3" key="1">
    <citation type="journal article" date="2019" name="Int. J. Syst. Evol. Microbiol.">
        <title>The Global Catalogue of Microorganisms (GCM) 10K type strain sequencing project: providing services to taxonomists for standard genome sequencing and annotation.</title>
        <authorList>
            <consortium name="The Broad Institute Genomics Platform"/>
            <consortium name="The Broad Institute Genome Sequencing Center for Infectious Disease"/>
            <person name="Wu L."/>
            <person name="Ma J."/>
        </authorList>
    </citation>
    <scope>NUCLEOTIDE SEQUENCE [LARGE SCALE GENOMIC DNA]</scope>
    <source>
        <strain evidence="3">NBRC 112416</strain>
    </source>
</reference>
<feature type="transmembrane region" description="Helical" evidence="1">
    <location>
        <begin position="55"/>
        <end position="74"/>
    </location>
</feature>
<dbReference type="RefSeq" id="WP_284343280.1">
    <property type="nucleotide sequence ID" value="NZ_BSNS01000024.1"/>
</dbReference>
<protein>
    <submittedName>
        <fullName evidence="2">Benzoate transporter</fullName>
    </submittedName>
</protein>
<organism evidence="2 3">
    <name type="scientific">Devosia nitrariae</name>
    <dbReference type="NCBI Taxonomy" id="2071872"/>
    <lineage>
        <taxon>Bacteria</taxon>
        <taxon>Pseudomonadati</taxon>
        <taxon>Pseudomonadota</taxon>
        <taxon>Alphaproteobacteria</taxon>
        <taxon>Hyphomicrobiales</taxon>
        <taxon>Devosiaceae</taxon>
        <taxon>Devosia</taxon>
    </lineage>
</organism>
<accession>A0ABQ5WDP3</accession>
<dbReference type="InterPro" id="IPR004711">
    <property type="entry name" value="Benzoate_Transporter"/>
</dbReference>
<comment type="caution">
    <text evidence="2">The sequence shown here is derived from an EMBL/GenBank/DDBJ whole genome shotgun (WGS) entry which is preliminary data.</text>
</comment>
<dbReference type="Pfam" id="PF03594">
    <property type="entry name" value="BenE"/>
    <property type="match status" value="1"/>
</dbReference>
<evidence type="ECO:0000313" key="3">
    <source>
        <dbReference type="Proteomes" id="UP001156691"/>
    </source>
</evidence>
<feature type="transmembrane region" description="Helical" evidence="1">
    <location>
        <begin position="364"/>
        <end position="393"/>
    </location>
</feature>
<sequence length="406" mass="40722">MSDVSGTERRVVGAGVNPQPLIAGLLAAVVGYASTFALVLAALTAVGASASQAGSGLLAICVAVGILNIAVAWTTRKPVSFAWSTPGAAFLLTVGEPAGGYPAVVGAFLVAAALIVLSGLVRPLARAVAAIPAPIANAMLAGMLLTLCLAPFRAIEEAPAHALPILLAWALALRFTRRYAVPIAVLVTVIVLATTTQVPQGGVAIVWPMPIWIMPAFTLDAILRIALPLYIVTMASQNLPGLAVMKANGFDLKAAPLFILTGAASAATALFGGHTVNLAAITAAIAAGPEAHPDPGRRWAAPVAAGGTYIVFAAAASFAAAFIAASPPILIQAVAGLALLSSLGAALSGALVNEEARLPAILTFVATASGVTILGVGAPFWGLVGGLALMMVLRLGQRSKPELVGK</sequence>
<feature type="transmembrane region" description="Helical" evidence="1">
    <location>
        <begin position="183"/>
        <end position="206"/>
    </location>
</feature>
<proteinExistence type="predicted"/>
<dbReference type="PANTHER" id="PTHR30199:SF0">
    <property type="entry name" value="INNER MEMBRANE PROTEIN YDCO"/>
    <property type="match status" value="1"/>
</dbReference>
<feature type="transmembrane region" description="Helical" evidence="1">
    <location>
        <begin position="254"/>
        <end position="287"/>
    </location>
</feature>
<feature type="transmembrane region" description="Helical" evidence="1">
    <location>
        <begin position="329"/>
        <end position="352"/>
    </location>
</feature>
<gene>
    <name evidence="2" type="ORF">GCM10010862_51700</name>
</gene>